<dbReference type="EMBL" id="FPJG01000006">
    <property type="protein sequence ID" value="SFW76736.1"/>
    <property type="molecule type" value="Genomic_DNA"/>
</dbReference>
<sequence length="215" mass="22237">MGRQWVPLALLGFGELGLVTAELFERSAAAAELGAELTANQPPAGRYYDGLFGFTIQGPGPSRFLSAADMARSYTTGSGPAWQIVLMAAFLAVIAWYAVTRRLRAKAVVALAAGVLVGVPVLDLTAFSQFGWDAATRGPLLATLGLAVVAWYERSPLVLAVAVVAGAAAVVVADLPGALISATVLVAGAFAATLPGWGRHDDTGSRWPRWGSPSS</sequence>
<name>A0A1K1RX56_9PSEU</name>
<dbReference type="Proteomes" id="UP000182740">
    <property type="component" value="Unassembled WGS sequence"/>
</dbReference>
<feature type="transmembrane region" description="Helical" evidence="1">
    <location>
        <begin position="157"/>
        <end position="173"/>
    </location>
</feature>
<keyword evidence="1" id="KW-0472">Membrane</keyword>
<evidence type="ECO:0000256" key="1">
    <source>
        <dbReference type="SAM" id="Phobius"/>
    </source>
</evidence>
<evidence type="ECO:0000313" key="3">
    <source>
        <dbReference type="Proteomes" id="UP000182740"/>
    </source>
</evidence>
<protein>
    <submittedName>
        <fullName evidence="2">Uncharacterized protein</fullName>
    </submittedName>
</protein>
<feature type="transmembrane region" description="Helical" evidence="1">
    <location>
        <begin position="107"/>
        <end position="128"/>
    </location>
</feature>
<evidence type="ECO:0000313" key="2">
    <source>
        <dbReference type="EMBL" id="SFW76736.1"/>
    </source>
</evidence>
<feature type="transmembrane region" description="Helical" evidence="1">
    <location>
        <begin position="81"/>
        <end position="100"/>
    </location>
</feature>
<organism evidence="2 3">
    <name type="scientific">Amycolatopsis australiensis</name>
    <dbReference type="NCBI Taxonomy" id="546364"/>
    <lineage>
        <taxon>Bacteria</taxon>
        <taxon>Bacillati</taxon>
        <taxon>Actinomycetota</taxon>
        <taxon>Actinomycetes</taxon>
        <taxon>Pseudonocardiales</taxon>
        <taxon>Pseudonocardiaceae</taxon>
        <taxon>Amycolatopsis</taxon>
    </lineage>
</organism>
<dbReference type="STRING" id="546364.SAMN04489730_4184"/>
<reference evidence="3" key="1">
    <citation type="submission" date="2016-11" db="EMBL/GenBank/DDBJ databases">
        <authorList>
            <person name="Varghese N."/>
            <person name="Submissions S."/>
        </authorList>
    </citation>
    <scope>NUCLEOTIDE SEQUENCE [LARGE SCALE GENOMIC DNA]</scope>
    <source>
        <strain evidence="3">DSM 44671</strain>
    </source>
</reference>
<feature type="transmembrane region" description="Helical" evidence="1">
    <location>
        <begin position="179"/>
        <end position="197"/>
    </location>
</feature>
<dbReference type="RefSeq" id="WP_177328866.1">
    <property type="nucleotide sequence ID" value="NZ_FPJG01000006.1"/>
</dbReference>
<keyword evidence="1" id="KW-1133">Transmembrane helix</keyword>
<proteinExistence type="predicted"/>
<keyword evidence="1" id="KW-0812">Transmembrane</keyword>
<gene>
    <name evidence="2" type="ORF">SAMN04489730_4184</name>
</gene>
<keyword evidence="3" id="KW-1185">Reference proteome</keyword>
<dbReference type="AlphaFoldDB" id="A0A1K1RX56"/>
<accession>A0A1K1RX56</accession>